<evidence type="ECO:0000313" key="3">
    <source>
        <dbReference type="Proteomes" id="UP000500870"/>
    </source>
</evidence>
<keyword evidence="1" id="KW-1133">Transmembrane helix</keyword>
<proteinExistence type="predicted"/>
<feature type="transmembrane region" description="Helical" evidence="1">
    <location>
        <begin position="6"/>
        <end position="27"/>
    </location>
</feature>
<dbReference type="Proteomes" id="UP000500870">
    <property type="component" value="Chromosome 2"/>
</dbReference>
<keyword evidence="1" id="KW-0472">Membrane</keyword>
<dbReference type="AlphaFoldDB" id="A0A6H0ZIV8"/>
<accession>A0A6H0ZIV8</accession>
<dbReference type="EMBL" id="CP050896">
    <property type="protein sequence ID" value="QIX19700.1"/>
    <property type="molecule type" value="Genomic_DNA"/>
</dbReference>
<sequence>MTDPLYLLTIVLMAAVTYMTRIGGYLLLKHRDISGRIKIVMECAPGCVLITFIAPVFVSGRLSDLITLGITAIVATRLPVLPTVLIAIGSAALLRLLAV</sequence>
<name>A0A6H0ZIV8_9HYPH</name>
<reference evidence="2 3" key="1">
    <citation type="submission" date="2020-04" db="EMBL/GenBank/DDBJ databases">
        <title>FDA dAtabase for Regulatory Grade micrObial Sequences (FDA-ARGOS): Supporting development and validation of Infectious Disease Dx tests.</title>
        <authorList>
            <person name="Sciortino C."/>
            <person name="Tallon L."/>
            <person name="Sadzewicz L."/>
            <person name="Vavikolanu K."/>
            <person name="Mehta A."/>
            <person name="Aluvathingal J."/>
            <person name="Nadendla S."/>
            <person name="Nandy P."/>
            <person name="Geyer C."/>
            <person name="Yan Y."/>
            <person name="Sichtig H."/>
        </authorList>
    </citation>
    <scope>NUCLEOTIDE SEQUENCE [LARGE SCALE GENOMIC DNA]</scope>
    <source>
        <strain evidence="2 3">FDAARGOS_633</strain>
    </source>
</reference>
<organism evidence="2 3">
    <name type="scientific">Agrobacterium pusense</name>
    <dbReference type="NCBI Taxonomy" id="648995"/>
    <lineage>
        <taxon>Bacteria</taxon>
        <taxon>Pseudomonadati</taxon>
        <taxon>Pseudomonadota</taxon>
        <taxon>Alphaproteobacteria</taxon>
        <taxon>Hyphomicrobiales</taxon>
        <taxon>Rhizobiaceae</taxon>
        <taxon>Rhizobium/Agrobacterium group</taxon>
        <taxon>Agrobacterium</taxon>
    </lineage>
</organism>
<evidence type="ECO:0000313" key="2">
    <source>
        <dbReference type="EMBL" id="QIX19700.1"/>
    </source>
</evidence>
<dbReference type="RefSeq" id="WP_136883685.1">
    <property type="nucleotide sequence ID" value="NZ_CP050896.1"/>
</dbReference>
<evidence type="ECO:0000256" key="1">
    <source>
        <dbReference type="SAM" id="Phobius"/>
    </source>
</evidence>
<protein>
    <submittedName>
        <fullName evidence="2">AzlD family protein</fullName>
    </submittedName>
</protein>
<keyword evidence="1" id="KW-0812">Transmembrane</keyword>
<dbReference type="Pfam" id="PF05437">
    <property type="entry name" value="AzlD"/>
    <property type="match status" value="1"/>
</dbReference>
<feature type="transmembrane region" description="Helical" evidence="1">
    <location>
        <begin position="39"/>
        <end position="58"/>
    </location>
</feature>
<gene>
    <name evidence="2" type="ORF">FOB41_00470</name>
</gene>
<dbReference type="InterPro" id="IPR008407">
    <property type="entry name" value="Brnchd-chn_aa_trnsp_AzlD"/>
</dbReference>
<feature type="transmembrane region" description="Helical" evidence="1">
    <location>
        <begin position="78"/>
        <end position="98"/>
    </location>
</feature>